<sequence length="497" mass="55226">MVPCKRTLTVESIQCLAIDERKEEGENAGVEIFCRFLVNTSVLDPRSHMRMDPKSGPDSGKNSEDFSTHFITRSLDDVLVLSNRLMTTFDVLLSRSRGGPLPLTRKSVSLPRSSRKSSSKSNNTNNPSFARQFLDTILSRQTPSNDAIANRERSNSKSSIVWDAKDHLETQQDRLSKSRKKAIDEFFQTALRIGGEVVASSRAMQDFFLKRKDSNQSNRSLYPPSTISSSIADGDRSQTATLTSRLSFEEDEYGYDDDDDEKSICESTTSSNDGRSCRFAVSNSHMALLHAENLNDVVEKNRKESYKEDDEIEVVGEEGKQSETDTKSNLNTIRRPSFFNIKINKRTKTANGERENDFFGKKGLRRCSSSISHKSSLSDNGSSIIAKSRSGSQVSGNLPNFSAEHLIVPRPRVSSLQQSSGIPTIAAQPSKITSEVLLQVSTKDRVQLPINNHLPDDLSPTLPDESKYSQGEWSSQDSCVDPICAPSPSPNKKKGFF</sequence>
<dbReference type="OrthoDB" id="10688812at2759"/>
<feature type="region of interest" description="Disordered" evidence="1">
    <location>
        <begin position="450"/>
        <end position="497"/>
    </location>
</feature>
<accession>A0A316VL71</accession>
<keyword evidence="3" id="KW-1185">Reference proteome</keyword>
<dbReference type="Proteomes" id="UP000245771">
    <property type="component" value="Unassembled WGS sequence"/>
</dbReference>
<feature type="region of interest" description="Disordered" evidence="1">
    <location>
        <begin position="213"/>
        <end position="271"/>
    </location>
</feature>
<feature type="region of interest" description="Disordered" evidence="1">
    <location>
        <begin position="46"/>
        <end position="65"/>
    </location>
</feature>
<name>A0A316VL71_9BASI</name>
<dbReference type="GeneID" id="37019364"/>
<dbReference type="RefSeq" id="XP_025358120.1">
    <property type="nucleotide sequence ID" value="XM_025497583.1"/>
</dbReference>
<reference evidence="2 3" key="1">
    <citation type="journal article" date="2018" name="Mol. Biol. Evol.">
        <title>Broad Genomic Sampling Reveals a Smut Pathogenic Ancestry of the Fungal Clade Ustilaginomycotina.</title>
        <authorList>
            <person name="Kijpornyongpan T."/>
            <person name="Mondo S.J."/>
            <person name="Barry K."/>
            <person name="Sandor L."/>
            <person name="Lee J."/>
            <person name="Lipzen A."/>
            <person name="Pangilinan J."/>
            <person name="LaButti K."/>
            <person name="Hainaut M."/>
            <person name="Henrissat B."/>
            <person name="Grigoriev I.V."/>
            <person name="Spatafora J.W."/>
            <person name="Aime M.C."/>
        </authorList>
    </citation>
    <scope>NUCLEOTIDE SEQUENCE [LARGE SCALE GENOMIC DNA]</scope>
    <source>
        <strain evidence="2 3">MCA 3882</strain>
    </source>
</reference>
<protein>
    <submittedName>
        <fullName evidence="2">Uncharacterized protein</fullName>
    </submittedName>
</protein>
<organism evidence="2 3">
    <name type="scientific">Meira miltonrushii</name>
    <dbReference type="NCBI Taxonomy" id="1280837"/>
    <lineage>
        <taxon>Eukaryota</taxon>
        <taxon>Fungi</taxon>
        <taxon>Dikarya</taxon>
        <taxon>Basidiomycota</taxon>
        <taxon>Ustilaginomycotina</taxon>
        <taxon>Exobasidiomycetes</taxon>
        <taxon>Exobasidiales</taxon>
        <taxon>Brachybasidiaceae</taxon>
        <taxon>Meira</taxon>
    </lineage>
</organism>
<gene>
    <name evidence="2" type="ORF">FA14DRAFT_153173</name>
</gene>
<evidence type="ECO:0000256" key="1">
    <source>
        <dbReference type="SAM" id="MobiDB-lite"/>
    </source>
</evidence>
<feature type="compositionally biased region" description="Low complexity" evidence="1">
    <location>
        <begin position="119"/>
        <end position="128"/>
    </location>
</feature>
<evidence type="ECO:0000313" key="2">
    <source>
        <dbReference type="EMBL" id="PWN37818.1"/>
    </source>
</evidence>
<dbReference type="InParanoid" id="A0A316VL71"/>
<feature type="compositionally biased region" description="Polar residues" evidence="1">
    <location>
        <begin position="468"/>
        <end position="478"/>
    </location>
</feature>
<feature type="compositionally biased region" description="Acidic residues" evidence="1">
    <location>
        <begin position="249"/>
        <end position="261"/>
    </location>
</feature>
<feature type="compositionally biased region" description="Polar residues" evidence="1">
    <location>
        <begin position="215"/>
        <end position="246"/>
    </location>
</feature>
<feature type="region of interest" description="Disordered" evidence="1">
    <location>
        <begin position="102"/>
        <end position="129"/>
    </location>
</feature>
<dbReference type="EMBL" id="KZ819602">
    <property type="protein sequence ID" value="PWN37818.1"/>
    <property type="molecule type" value="Genomic_DNA"/>
</dbReference>
<proteinExistence type="predicted"/>
<evidence type="ECO:0000313" key="3">
    <source>
        <dbReference type="Proteomes" id="UP000245771"/>
    </source>
</evidence>
<dbReference type="AlphaFoldDB" id="A0A316VL71"/>